<evidence type="ECO:0000313" key="4">
    <source>
        <dbReference type="Proteomes" id="UP000057820"/>
    </source>
</evidence>
<evidence type="ECO:0008006" key="5">
    <source>
        <dbReference type="Google" id="ProtNLM"/>
    </source>
</evidence>
<feature type="signal peptide" evidence="2">
    <location>
        <begin position="1"/>
        <end position="22"/>
    </location>
</feature>
<feature type="chain" id="PRO_5041039486" description="EfeO-type cupredoxin-like domain-containing protein" evidence="2">
    <location>
        <begin position="23"/>
        <end position="135"/>
    </location>
</feature>
<dbReference type="InterPro" id="IPR008972">
    <property type="entry name" value="Cupredoxin"/>
</dbReference>
<name>A0A0H5NIP9_NOCFR</name>
<sequence length="135" mass="13971">MTRPLGYAALVALTAAALTACGSDEPTAPRAEDFASASTAASNPAEDAVVIDVRIAGGTVTPTNAQAEAKVGRPITLVVDSDAEDELHVHASPEHTFPVRVGAGQRFTFTVDVPGRVEVELHDAGRTVTTLLVRP</sequence>
<dbReference type="SUPFAM" id="SSF49503">
    <property type="entry name" value="Cupredoxins"/>
    <property type="match status" value="1"/>
</dbReference>
<organism evidence="3 4">
    <name type="scientific">Nocardia farcinica</name>
    <dbReference type="NCBI Taxonomy" id="37329"/>
    <lineage>
        <taxon>Bacteria</taxon>
        <taxon>Bacillati</taxon>
        <taxon>Actinomycetota</taxon>
        <taxon>Actinomycetes</taxon>
        <taxon>Mycobacteriales</taxon>
        <taxon>Nocardiaceae</taxon>
        <taxon>Nocardia</taxon>
    </lineage>
</organism>
<protein>
    <recommendedName>
        <fullName evidence="5">EfeO-type cupredoxin-like domain-containing protein</fullName>
    </recommendedName>
</protein>
<dbReference type="KEGG" id="nfr:ERS450000_01100"/>
<evidence type="ECO:0000313" key="3">
    <source>
        <dbReference type="EMBL" id="CRY75002.1"/>
    </source>
</evidence>
<dbReference type="Proteomes" id="UP000057820">
    <property type="component" value="Chromosome 1"/>
</dbReference>
<evidence type="ECO:0000256" key="2">
    <source>
        <dbReference type="SAM" id="SignalP"/>
    </source>
</evidence>
<evidence type="ECO:0000256" key="1">
    <source>
        <dbReference type="SAM" id="MobiDB-lite"/>
    </source>
</evidence>
<dbReference type="AlphaFoldDB" id="A0A0H5NIP9"/>
<dbReference type="Gene3D" id="2.60.40.420">
    <property type="entry name" value="Cupredoxins - blue copper proteins"/>
    <property type="match status" value="1"/>
</dbReference>
<feature type="region of interest" description="Disordered" evidence="1">
    <location>
        <begin position="24"/>
        <end position="44"/>
    </location>
</feature>
<dbReference type="PROSITE" id="PS51257">
    <property type="entry name" value="PROKAR_LIPOPROTEIN"/>
    <property type="match status" value="1"/>
</dbReference>
<keyword evidence="2" id="KW-0732">Signal</keyword>
<dbReference type="EMBL" id="LN868938">
    <property type="protein sequence ID" value="CRY75002.1"/>
    <property type="molecule type" value="Genomic_DNA"/>
</dbReference>
<reference evidence="4" key="1">
    <citation type="submission" date="2015-03" db="EMBL/GenBank/DDBJ databases">
        <authorList>
            <consortium name="Pathogen Informatics"/>
        </authorList>
    </citation>
    <scope>NUCLEOTIDE SEQUENCE [LARGE SCALE GENOMIC DNA]</scope>
    <source>
        <strain evidence="4">NCTC11134</strain>
    </source>
</reference>
<accession>A0A0H5NIP9</accession>
<dbReference type="RefSeq" id="WP_060590941.1">
    <property type="nucleotide sequence ID" value="NZ_CP031418.1"/>
</dbReference>
<gene>
    <name evidence="3" type="ORF">ERS450000_01100</name>
</gene>
<proteinExistence type="predicted"/>